<comment type="caution">
    <text evidence="2">The sequence shown here is derived from an EMBL/GenBank/DDBJ whole genome shotgun (WGS) entry which is preliminary data.</text>
</comment>
<evidence type="ECO:0000313" key="3">
    <source>
        <dbReference type="Proteomes" id="UP000649259"/>
    </source>
</evidence>
<dbReference type="EMBL" id="BNEB01000005">
    <property type="protein sequence ID" value="GHI63679.1"/>
    <property type="molecule type" value="Genomic_DNA"/>
</dbReference>
<organism evidence="2 3">
    <name type="scientific">Streptomyces asoensis</name>
    <dbReference type="NCBI Taxonomy" id="249586"/>
    <lineage>
        <taxon>Bacteria</taxon>
        <taxon>Bacillati</taxon>
        <taxon>Actinomycetota</taxon>
        <taxon>Actinomycetes</taxon>
        <taxon>Kitasatosporales</taxon>
        <taxon>Streptomycetaceae</taxon>
        <taxon>Streptomyces</taxon>
    </lineage>
</organism>
<name>A0ABQ3S6F2_9ACTN</name>
<feature type="compositionally biased region" description="Basic residues" evidence="1">
    <location>
        <begin position="1"/>
        <end position="10"/>
    </location>
</feature>
<evidence type="ECO:0000313" key="2">
    <source>
        <dbReference type="EMBL" id="GHI63679.1"/>
    </source>
</evidence>
<dbReference type="Proteomes" id="UP000649259">
    <property type="component" value="Unassembled WGS sequence"/>
</dbReference>
<sequence>MVAHGAKGRKQIGEEGRRPRAPGPVGPAVRDNPAGVMFRWSVRSTSVTLAHRRDGGVTGRHRPHRGPSAPPAPGPRPGFLVPACDRASVEM</sequence>
<reference evidence="3" key="1">
    <citation type="submission" date="2023-07" db="EMBL/GenBank/DDBJ databases">
        <title>Whole genome shotgun sequence of Streptomyces cacaoi subsp. asoensis NBRC 13813.</title>
        <authorList>
            <person name="Komaki H."/>
            <person name="Tamura T."/>
        </authorList>
    </citation>
    <scope>NUCLEOTIDE SEQUENCE [LARGE SCALE GENOMIC DNA]</scope>
    <source>
        <strain evidence="3">NBRC 13813</strain>
    </source>
</reference>
<feature type="region of interest" description="Disordered" evidence="1">
    <location>
        <begin position="47"/>
        <end position="91"/>
    </location>
</feature>
<accession>A0ABQ3S6F2</accession>
<protein>
    <submittedName>
        <fullName evidence="2">Uncharacterized protein</fullName>
    </submittedName>
</protein>
<proteinExistence type="predicted"/>
<gene>
    <name evidence="2" type="ORF">Saso_53290</name>
</gene>
<keyword evidence="3" id="KW-1185">Reference proteome</keyword>
<evidence type="ECO:0000256" key="1">
    <source>
        <dbReference type="SAM" id="MobiDB-lite"/>
    </source>
</evidence>
<feature type="region of interest" description="Disordered" evidence="1">
    <location>
        <begin position="1"/>
        <end position="32"/>
    </location>
</feature>